<dbReference type="EMBL" id="VJZD01000040">
    <property type="protein sequence ID" value="MPY32137.1"/>
    <property type="molecule type" value="Genomic_DNA"/>
</dbReference>
<dbReference type="GO" id="GO:0046872">
    <property type="term" value="F:metal ion binding"/>
    <property type="evidence" value="ECO:0007669"/>
    <property type="project" value="InterPro"/>
</dbReference>
<name>A0A5N8VAA3_9ACTN</name>
<sequence>MDLPDVGIPPRLARRMSMAEQYEYLRTRPTRRRALVTAGAVAGGLLTGCSAPTAAGTTASPAGGATAGTVAAGPVPTASRVPGSAVVPFGRHLAFGADPRTGMRVSWQVPAAVHRPYLRLGARPDELGTRIQAEVRALHTPGVPGVRPAVEQYYVHAALDGLLPGTTYYYGVGHDGFDPAAIGHRATIASFRTAPADPGTFVFTAFGDQGVSRAAASCDRLLLTRAPAFHLHAGDLCYADGNGQGKPSDGYDPTAWDLFLRQNEPVARSVPWMVTTGNHDMEAWYSPDGYGGQLARFSLPDSGFDPRTAPGVYSFVYGNVAVVALDANDVSYEIPANLGHTQGRQTAWLERRLRELRAADGVDFVVVFFHHCAYSTSAHASDGGVRAAWVPLFARHQVDLVINGHNHVYERTDAVKNGEVGRPVPVGGSTDPTRDGTVYVTAGGGGRDLYGFPAGADESHEGRVTRHEPVETFHWTRSRQQSAETVAWSRVRYRGFSLLSVEASGGTTPRLRVSAFAANGRRVDHFEVRRGA</sequence>
<dbReference type="Pfam" id="PF16656">
    <property type="entry name" value="Pur_ac_phosph_N"/>
    <property type="match status" value="1"/>
</dbReference>
<evidence type="ECO:0000256" key="1">
    <source>
        <dbReference type="ARBA" id="ARBA00022729"/>
    </source>
</evidence>
<dbReference type="InterPro" id="IPR006311">
    <property type="entry name" value="TAT_signal"/>
</dbReference>
<dbReference type="GO" id="GO:0003993">
    <property type="term" value="F:acid phosphatase activity"/>
    <property type="evidence" value="ECO:0007669"/>
    <property type="project" value="InterPro"/>
</dbReference>
<evidence type="ECO:0000259" key="2">
    <source>
        <dbReference type="Pfam" id="PF00149"/>
    </source>
</evidence>
<dbReference type="InterPro" id="IPR008963">
    <property type="entry name" value="Purple_acid_Pase-like_N"/>
</dbReference>
<dbReference type="Proteomes" id="UP000325849">
    <property type="component" value="Unassembled WGS sequence"/>
</dbReference>
<feature type="domain" description="Calcineurin-like phosphoesterase" evidence="2">
    <location>
        <begin position="227"/>
        <end position="409"/>
    </location>
</feature>
<dbReference type="PANTHER" id="PTHR22953:SF153">
    <property type="entry name" value="PURPLE ACID PHOSPHATASE"/>
    <property type="match status" value="1"/>
</dbReference>
<dbReference type="RefSeq" id="WP_152887270.1">
    <property type="nucleotide sequence ID" value="NZ_VJZD01000040.1"/>
</dbReference>
<accession>A0A5N8VAA3</accession>
<evidence type="ECO:0000313" key="4">
    <source>
        <dbReference type="EMBL" id="MPY32137.1"/>
    </source>
</evidence>
<dbReference type="SUPFAM" id="SSF49363">
    <property type="entry name" value="Purple acid phosphatase, N-terminal domain"/>
    <property type="match status" value="1"/>
</dbReference>
<dbReference type="Gene3D" id="2.60.40.380">
    <property type="entry name" value="Purple acid phosphatase-like, N-terminal"/>
    <property type="match status" value="1"/>
</dbReference>
<dbReference type="InterPro" id="IPR029052">
    <property type="entry name" value="Metallo-depent_PP-like"/>
</dbReference>
<comment type="caution">
    <text evidence="4">The sequence shown here is derived from an EMBL/GenBank/DDBJ whole genome shotgun (WGS) entry which is preliminary data.</text>
</comment>
<dbReference type="OrthoDB" id="9804511at2"/>
<evidence type="ECO:0000259" key="3">
    <source>
        <dbReference type="Pfam" id="PF16656"/>
    </source>
</evidence>
<reference evidence="4 5" key="1">
    <citation type="submission" date="2019-07" db="EMBL/GenBank/DDBJ databases">
        <title>New species of Amycolatopsis and Streptomyces.</title>
        <authorList>
            <person name="Duangmal K."/>
            <person name="Teo W.F.A."/>
            <person name="Lipun K."/>
        </authorList>
    </citation>
    <scope>NUCLEOTIDE SEQUENCE [LARGE SCALE GENOMIC DNA]</scope>
    <source>
        <strain evidence="4 5">NBRC 109810</strain>
    </source>
</reference>
<dbReference type="AlphaFoldDB" id="A0A5N8VAA3"/>
<dbReference type="SUPFAM" id="SSF56300">
    <property type="entry name" value="Metallo-dependent phosphatases"/>
    <property type="match status" value="1"/>
</dbReference>
<dbReference type="Pfam" id="PF00149">
    <property type="entry name" value="Metallophos"/>
    <property type="match status" value="1"/>
</dbReference>
<keyword evidence="5" id="KW-1185">Reference proteome</keyword>
<gene>
    <name evidence="4" type="ORF">FNH09_12830</name>
</gene>
<keyword evidence="1" id="KW-0732">Signal</keyword>
<feature type="domain" description="Purple acid phosphatase N-terminal" evidence="3">
    <location>
        <begin position="88"/>
        <end position="184"/>
    </location>
</feature>
<proteinExistence type="predicted"/>
<protein>
    <submittedName>
        <fullName evidence="4">Metallophosphoesterase family protein</fullName>
    </submittedName>
</protein>
<dbReference type="InterPro" id="IPR015914">
    <property type="entry name" value="PAPs_N"/>
</dbReference>
<dbReference type="PROSITE" id="PS51318">
    <property type="entry name" value="TAT"/>
    <property type="match status" value="1"/>
</dbReference>
<evidence type="ECO:0000313" key="5">
    <source>
        <dbReference type="Proteomes" id="UP000325849"/>
    </source>
</evidence>
<organism evidence="4 5">
    <name type="scientific">Streptomyces adustus</name>
    <dbReference type="NCBI Taxonomy" id="1609272"/>
    <lineage>
        <taxon>Bacteria</taxon>
        <taxon>Bacillati</taxon>
        <taxon>Actinomycetota</taxon>
        <taxon>Actinomycetes</taxon>
        <taxon>Kitasatosporales</taxon>
        <taxon>Streptomycetaceae</taxon>
        <taxon>Streptomyces</taxon>
    </lineage>
</organism>
<dbReference type="InterPro" id="IPR004843">
    <property type="entry name" value="Calcineurin-like_PHP"/>
</dbReference>
<dbReference type="Gene3D" id="3.60.21.10">
    <property type="match status" value="1"/>
</dbReference>
<dbReference type="InterPro" id="IPR039331">
    <property type="entry name" value="PAPs-like"/>
</dbReference>
<dbReference type="PANTHER" id="PTHR22953">
    <property type="entry name" value="ACID PHOSPHATASE RELATED"/>
    <property type="match status" value="1"/>
</dbReference>